<gene>
    <name evidence="1" type="ORF">L2A60_00630</name>
</gene>
<evidence type="ECO:0000313" key="2">
    <source>
        <dbReference type="Proteomes" id="UP001521209"/>
    </source>
</evidence>
<organism evidence="1 2">
    <name type="scientific">Acidiphilium iwatense</name>
    <dbReference type="NCBI Taxonomy" id="768198"/>
    <lineage>
        <taxon>Bacteria</taxon>
        <taxon>Pseudomonadati</taxon>
        <taxon>Pseudomonadota</taxon>
        <taxon>Alphaproteobacteria</taxon>
        <taxon>Acetobacterales</taxon>
        <taxon>Acidocellaceae</taxon>
        <taxon>Acidiphilium</taxon>
    </lineage>
</organism>
<proteinExistence type="predicted"/>
<dbReference type="EMBL" id="JAKGBZ010000001">
    <property type="protein sequence ID" value="MCF3945190.1"/>
    <property type="molecule type" value="Genomic_DNA"/>
</dbReference>
<dbReference type="InterPro" id="IPR021266">
    <property type="entry name" value="Kdo_hydroxlase"/>
</dbReference>
<protein>
    <submittedName>
        <fullName evidence="1">Kdo hydroxylase family protein</fullName>
    </submittedName>
</protein>
<dbReference type="Proteomes" id="UP001521209">
    <property type="component" value="Unassembled WGS sequence"/>
</dbReference>
<keyword evidence="2" id="KW-1185">Reference proteome</keyword>
<dbReference type="RefSeq" id="WP_235702427.1">
    <property type="nucleotide sequence ID" value="NZ_JAKGBZ010000001.1"/>
</dbReference>
<reference evidence="1 2" key="1">
    <citation type="submission" date="2022-01" db="EMBL/GenBank/DDBJ databases">
        <authorList>
            <person name="Won M."/>
            <person name="Kim S.-J."/>
            <person name="Kwon S.-W."/>
        </authorList>
    </citation>
    <scope>NUCLEOTIDE SEQUENCE [LARGE SCALE GENOMIC DNA]</scope>
    <source>
        <strain evidence="1 2">KCTC 23505</strain>
    </source>
</reference>
<evidence type="ECO:0000313" key="1">
    <source>
        <dbReference type="EMBL" id="MCF3945190.1"/>
    </source>
</evidence>
<accession>A0ABS9DTT1</accession>
<sequence>MIETLDIVSWAGPYDDNFRRRAAERLEAGAVLLFPSLGFPLDDTETALVRSAGSDGSAKNISLDPATGQCKGSTISGTELATLTAMLDRFGKSARSLVEGLLPHYAAGLERARTSFRPVEISGRHSSWRQDDKRLHVDAFPSRPMQGRRILRVFANIDLDGTPRHWRIGPDFETYAARFLPSLPRAVPGKSWLLHRLGVTRARRSRYDEVMLFLHDAAKRDLGWQRDAPVQEVDFPPGCAWAVFTDQVAHAATAGRNALEQSFYVEPGALARPETAPLAVLKRMCGAAMV</sequence>
<comment type="caution">
    <text evidence="1">The sequence shown here is derived from an EMBL/GenBank/DDBJ whole genome shotgun (WGS) entry which is preliminary data.</text>
</comment>
<name>A0ABS9DTT1_9PROT</name>
<dbReference type="Pfam" id="PF11004">
    <property type="entry name" value="Kdo_hydroxy"/>
    <property type="match status" value="1"/>
</dbReference>